<evidence type="ECO:0000256" key="1">
    <source>
        <dbReference type="ARBA" id="ARBA00005594"/>
    </source>
</evidence>
<dbReference type="OrthoDB" id="1706657at2759"/>
<evidence type="ECO:0000256" key="6">
    <source>
        <dbReference type="ARBA" id="ARBA00022917"/>
    </source>
</evidence>
<dbReference type="RefSeq" id="XP_001309389.1">
    <property type="nucleotide sequence ID" value="XM_001309388.1"/>
</dbReference>
<evidence type="ECO:0000256" key="3">
    <source>
        <dbReference type="ARBA" id="ARBA00022598"/>
    </source>
</evidence>
<keyword evidence="7 10" id="KW-0030">Aminoacyl-tRNA synthetase</keyword>
<dbReference type="PROSITE" id="PS00178">
    <property type="entry name" value="AA_TRNA_LIGASE_I"/>
    <property type="match status" value="1"/>
</dbReference>
<dbReference type="Pfam" id="PF19302">
    <property type="entry name" value="DUF5915"/>
    <property type="match status" value="1"/>
</dbReference>
<dbReference type="Gene3D" id="3.40.50.620">
    <property type="entry name" value="HUPs"/>
    <property type="match status" value="2"/>
</dbReference>
<protein>
    <recommendedName>
        <fullName evidence="2">isoleucine--tRNA ligase</fullName>
        <ecNumber evidence="2">6.1.1.5</ecNumber>
    </recommendedName>
    <alternativeName>
        <fullName evidence="8">Isoleucyl-tRNA synthetase</fullName>
    </alternativeName>
</protein>
<keyword evidence="14" id="KW-1185">Reference proteome</keyword>
<dbReference type="PANTHER" id="PTHR42780">
    <property type="entry name" value="SOLEUCYL-TRNA SYNTHETASE"/>
    <property type="match status" value="1"/>
</dbReference>
<dbReference type="InterPro" id="IPR002300">
    <property type="entry name" value="aa-tRNA-synth_Ia"/>
</dbReference>
<dbReference type="STRING" id="5722.A2FF46"/>
<dbReference type="Pfam" id="PF00133">
    <property type="entry name" value="tRNA-synt_1"/>
    <property type="match status" value="1"/>
</dbReference>
<dbReference type="PRINTS" id="PR00984">
    <property type="entry name" value="TRNASYNTHILE"/>
</dbReference>
<dbReference type="InterPro" id="IPR002301">
    <property type="entry name" value="Ile-tRNA-ligase"/>
</dbReference>
<dbReference type="GO" id="GO:0004822">
    <property type="term" value="F:isoleucine-tRNA ligase activity"/>
    <property type="evidence" value="ECO:0000318"/>
    <property type="project" value="GO_Central"/>
</dbReference>
<dbReference type="InterPro" id="IPR023586">
    <property type="entry name" value="Ile-tRNA-ligase_type2"/>
</dbReference>
<dbReference type="SMR" id="A2FF46"/>
<dbReference type="SUPFAM" id="SSF47323">
    <property type="entry name" value="Anticodon-binding domain of a subclass of class I aminoacyl-tRNA synthetases"/>
    <property type="match status" value="1"/>
</dbReference>
<sequence length="1069" mass="122806">MFSPVDEKKQLANIEKEILTYWDEIDAFKTSNKLAEGRPEYIFYDGPPFATGTPHYGHILAGTIKDVVTRYAYQTGHSVPRRFGWDTHGVPVEHEVDKMLNIKDKTVIEKEMGIGVYNEKCRSIVMKHQQDWERVVRRCGRWIDFVNSYKSMDVTFMESVWWVFKQLWEQDNVYCGVKVMPYSYGCGTPLSNFEAGLDYRSVSDPAIYIAFKVPGKDFEVIAWTTTPWTLPSNLILVVNPKMKYAKFVDNATGKKYITMKCRIPSLYPPKAKDAFKILEEMDGQDLVGIEYEPLFPYFANWKEHGAFKIYTADYVTDDSGSGIVHTAPGFGEDDYGACLKHGIITRDGEIVCPIDDNCCFTEEVPDYKGVFVKDADAQIMDRLKKEGRLIKKETIKHEYPYCWRSGTPLIYRCIPSWFVRIEKHRELLIENTNNTHWVPNSIRDGRFIEWLKNARDWAISRNRYWGTPIPIWTDDAKSEFYCIGSIKELEELSGVTGIKDIHCHFIDQITFKSPKTGNVLHRIPEVFDCWFESGSMPFSQFHIPFSGMEWRQADFIAEGLDQTRGWFYTMTILSSLLGHPSPFKNVIVNGLIMAADGKKMSKKEKNYTDPELIMDRFGADAVRLYLTNSPACHADPFSFKDDDVAMIVRQTMLPWMNSIKFWVEQVIRHGNNFKRNTELAYSSENILDKWILSKINRLIQHVHREMGLYQLYNVLPELVKFIDQLNNWYVRLNRDRLKKGKDAETGIAVLFEVLLQLSLLMAPFAPFFAEYAYQHLKPALPESEQLQSIHFVMLPSADEKHIDSVIERRVELMQSAILIARLVRDKKKIPVRRPMKAITIVCSPEVKEMVHDLTNYITKECNILEIDYETDEKKYVQFSAVPDGRLLGKRLGKQLKEVREALTKIPFEKMAEIYDKAIHAKQNGQPAPEFEVAGVTVNTDEVDVTRSLVGLDENKFFGGVDGEVVAFVDISVSKEIEEMNVAREIRARVQAARKALGCVPTDKVKIYIEVQGENDVTAVLARREEQHIKTNLEFPINLGKSAAGEEMFGGKTYEDKIGDVVVTVTLVKA</sequence>
<keyword evidence="6 10" id="KW-0648">Protein biosynthesis</keyword>
<dbReference type="GO" id="GO:0002161">
    <property type="term" value="F:aminoacyl-tRNA deacylase activity"/>
    <property type="evidence" value="ECO:0007669"/>
    <property type="project" value="InterPro"/>
</dbReference>
<comment type="catalytic activity">
    <reaction evidence="9">
        <text>tRNA(Ile) + L-isoleucine + ATP = L-isoleucyl-tRNA(Ile) + AMP + diphosphate</text>
        <dbReference type="Rhea" id="RHEA:11060"/>
        <dbReference type="Rhea" id="RHEA-COMP:9666"/>
        <dbReference type="Rhea" id="RHEA-COMP:9695"/>
        <dbReference type="ChEBI" id="CHEBI:30616"/>
        <dbReference type="ChEBI" id="CHEBI:33019"/>
        <dbReference type="ChEBI" id="CHEBI:58045"/>
        <dbReference type="ChEBI" id="CHEBI:78442"/>
        <dbReference type="ChEBI" id="CHEBI:78528"/>
        <dbReference type="ChEBI" id="CHEBI:456215"/>
        <dbReference type="EC" id="6.1.1.5"/>
    </reaction>
</comment>
<dbReference type="AlphaFoldDB" id="A2FF46"/>
<dbReference type="KEGG" id="tva:4754227"/>
<dbReference type="EC" id="6.1.1.5" evidence="2"/>
<dbReference type="FunCoup" id="A2FF46">
    <property type="interactions" value="754"/>
</dbReference>
<feature type="domain" description="Methionyl/Valyl/Leucyl/Isoleucyl-tRNA synthetase anticodon-binding" evidence="12">
    <location>
        <begin position="688"/>
        <end position="836"/>
    </location>
</feature>
<dbReference type="SUPFAM" id="SSF50677">
    <property type="entry name" value="ValRS/IleRS/LeuRS editing domain"/>
    <property type="match status" value="1"/>
</dbReference>
<dbReference type="NCBIfam" id="TIGR00392">
    <property type="entry name" value="ileS"/>
    <property type="match status" value="1"/>
</dbReference>
<keyword evidence="4 10" id="KW-0547">Nucleotide-binding</keyword>
<dbReference type="FunFam" id="3.40.50.620:FF:000023">
    <property type="entry name" value="Isoleucyl-tRNA synthetase,cytoplasmic"/>
    <property type="match status" value="1"/>
</dbReference>
<evidence type="ECO:0000256" key="7">
    <source>
        <dbReference type="ARBA" id="ARBA00023146"/>
    </source>
</evidence>
<dbReference type="VEuPathDB" id="TrichDB:TVAGG3_0612840"/>
<name>A2FF46_TRIV3</name>
<evidence type="ECO:0000256" key="9">
    <source>
        <dbReference type="ARBA" id="ARBA00048359"/>
    </source>
</evidence>
<proteinExistence type="inferred from homology"/>
<feature type="domain" description="Aminoacyl-tRNA synthetase class Ia" evidence="11">
    <location>
        <begin position="18"/>
        <end position="633"/>
    </location>
</feature>
<dbReference type="InterPro" id="IPR001412">
    <property type="entry name" value="aa-tRNA-synth_I_CS"/>
</dbReference>
<dbReference type="InterPro" id="IPR014729">
    <property type="entry name" value="Rossmann-like_a/b/a_fold"/>
</dbReference>
<dbReference type="InParanoid" id="A2FF46"/>
<evidence type="ECO:0000256" key="8">
    <source>
        <dbReference type="ARBA" id="ARBA00032665"/>
    </source>
</evidence>
<evidence type="ECO:0000313" key="14">
    <source>
        <dbReference type="Proteomes" id="UP000001542"/>
    </source>
</evidence>
<dbReference type="GO" id="GO:0005524">
    <property type="term" value="F:ATP binding"/>
    <property type="evidence" value="ECO:0007669"/>
    <property type="project" value="UniProtKB-KW"/>
</dbReference>
<dbReference type="eggNOG" id="KOG0434">
    <property type="taxonomic scope" value="Eukaryota"/>
</dbReference>
<comment type="similarity">
    <text evidence="1 10">Belongs to the class-I aminoacyl-tRNA synthetase family.</text>
</comment>
<dbReference type="Gene3D" id="1.10.730.10">
    <property type="entry name" value="Isoleucyl-tRNA Synthetase, Domain 1"/>
    <property type="match status" value="1"/>
</dbReference>
<dbReference type="InterPro" id="IPR009008">
    <property type="entry name" value="Val/Leu/Ile-tRNA-synth_edit"/>
</dbReference>
<reference evidence="13" key="2">
    <citation type="journal article" date="2007" name="Science">
        <title>Draft genome sequence of the sexually transmitted pathogen Trichomonas vaginalis.</title>
        <authorList>
            <person name="Carlton J.M."/>
            <person name="Hirt R.P."/>
            <person name="Silva J.C."/>
            <person name="Delcher A.L."/>
            <person name="Schatz M."/>
            <person name="Zhao Q."/>
            <person name="Wortman J.R."/>
            <person name="Bidwell S.L."/>
            <person name="Alsmark U.C.M."/>
            <person name="Besteiro S."/>
            <person name="Sicheritz-Ponten T."/>
            <person name="Noel C.J."/>
            <person name="Dacks J.B."/>
            <person name="Foster P.G."/>
            <person name="Simillion C."/>
            <person name="Van de Peer Y."/>
            <person name="Miranda-Saavedra D."/>
            <person name="Barton G.J."/>
            <person name="Westrop G.D."/>
            <person name="Mueller S."/>
            <person name="Dessi D."/>
            <person name="Fiori P.L."/>
            <person name="Ren Q."/>
            <person name="Paulsen I."/>
            <person name="Zhang H."/>
            <person name="Bastida-Corcuera F.D."/>
            <person name="Simoes-Barbosa A."/>
            <person name="Brown M.T."/>
            <person name="Hayes R.D."/>
            <person name="Mukherjee M."/>
            <person name="Okumura C.Y."/>
            <person name="Schneider R."/>
            <person name="Smith A.J."/>
            <person name="Vanacova S."/>
            <person name="Villalvazo M."/>
            <person name="Haas B.J."/>
            <person name="Pertea M."/>
            <person name="Feldblyum T.V."/>
            <person name="Utterback T.R."/>
            <person name="Shu C.L."/>
            <person name="Osoegawa K."/>
            <person name="de Jong P.J."/>
            <person name="Hrdy I."/>
            <person name="Horvathova L."/>
            <person name="Zubacova Z."/>
            <person name="Dolezal P."/>
            <person name="Malik S.B."/>
            <person name="Logsdon J.M. Jr."/>
            <person name="Henze K."/>
            <person name="Gupta A."/>
            <person name="Wang C.C."/>
            <person name="Dunne R.L."/>
            <person name="Upcroft J.A."/>
            <person name="Upcroft P."/>
            <person name="White O."/>
            <person name="Salzberg S.L."/>
            <person name="Tang P."/>
            <person name="Chiu C.-H."/>
            <person name="Lee Y.-S."/>
            <person name="Embley T.M."/>
            <person name="Coombs G.H."/>
            <person name="Mottram J.C."/>
            <person name="Tachezy J."/>
            <person name="Fraser-Liggett C.M."/>
            <person name="Johnson P.J."/>
        </authorList>
    </citation>
    <scope>NUCLEOTIDE SEQUENCE [LARGE SCALE GENOMIC DNA]</scope>
    <source>
        <strain evidence="13">G3</strain>
    </source>
</reference>
<gene>
    <name evidence="13" type="ORF">TVAG_024690</name>
</gene>
<dbReference type="CDD" id="cd00818">
    <property type="entry name" value="IleRS_core"/>
    <property type="match status" value="1"/>
</dbReference>
<reference evidence="13" key="1">
    <citation type="submission" date="2006-10" db="EMBL/GenBank/DDBJ databases">
        <authorList>
            <person name="Amadeo P."/>
            <person name="Zhao Q."/>
            <person name="Wortman J."/>
            <person name="Fraser-Liggett C."/>
            <person name="Carlton J."/>
        </authorList>
    </citation>
    <scope>NUCLEOTIDE SEQUENCE</scope>
    <source>
        <strain evidence="13">G3</strain>
    </source>
</reference>
<keyword evidence="5 10" id="KW-0067">ATP-binding</keyword>
<organism evidence="13 14">
    <name type="scientific">Trichomonas vaginalis (strain ATCC PRA-98 / G3)</name>
    <dbReference type="NCBI Taxonomy" id="412133"/>
    <lineage>
        <taxon>Eukaryota</taxon>
        <taxon>Metamonada</taxon>
        <taxon>Parabasalia</taxon>
        <taxon>Trichomonadida</taxon>
        <taxon>Trichomonadidae</taxon>
        <taxon>Trichomonas</taxon>
    </lineage>
</organism>
<dbReference type="GO" id="GO:0000049">
    <property type="term" value="F:tRNA binding"/>
    <property type="evidence" value="ECO:0007669"/>
    <property type="project" value="InterPro"/>
</dbReference>
<dbReference type="InterPro" id="IPR009080">
    <property type="entry name" value="tRNAsynth_Ia_anticodon-bd"/>
</dbReference>
<dbReference type="Proteomes" id="UP000001542">
    <property type="component" value="Unassembled WGS sequence"/>
</dbReference>
<evidence type="ECO:0000256" key="2">
    <source>
        <dbReference type="ARBA" id="ARBA00013165"/>
    </source>
</evidence>
<dbReference type="EMBL" id="DS113757">
    <property type="protein sequence ID" value="EAX96459.1"/>
    <property type="molecule type" value="Genomic_DNA"/>
</dbReference>
<dbReference type="PANTHER" id="PTHR42780:SF1">
    <property type="entry name" value="ISOLEUCINE--TRNA LIGASE, CYTOPLASMIC"/>
    <property type="match status" value="1"/>
</dbReference>
<evidence type="ECO:0000256" key="10">
    <source>
        <dbReference type="RuleBase" id="RU363035"/>
    </source>
</evidence>
<dbReference type="VEuPathDB" id="TrichDB:TVAG_024690"/>
<dbReference type="GO" id="GO:0006428">
    <property type="term" value="P:isoleucyl-tRNA aminoacylation"/>
    <property type="evidence" value="ECO:0000318"/>
    <property type="project" value="GO_Central"/>
</dbReference>
<evidence type="ECO:0000313" key="13">
    <source>
        <dbReference type="EMBL" id="EAX96459.1"/>
    </source>
</evidence>
<evidence type="ECO:0000256" key="5">
    <source>
        <dbReference type="ARBA" id="ARBA00022840"/>
    </source>
</evidence>
<keyword evidence="3 10" id="KW-0436">Ligase</keyword>
<evidence type="ECO:0000259" key="11">
    <source>
        <dbReference type="Pfam" id="PF00133"/>
    </source>
</evidence>
<dbReference type="OMA" id="EIIVIHK"/>
<accession>A2FF46</accession>
<dbReference type="InterPro" id="IPR013155">
    <property type="entry name" value="M/V/L/I-tRNA-synth_anticd-bd"/>
</dbReference>
<dbReference type="InterPro" id="IPR033709">
    <property type="entry name" value="Anticodon_Ile_ABEc"/>
</dbReference>
<dbReference type="Pfam" id="PF08264">
    <property type="entry name" value="Anticodon_1"/>
    <property type="match status" value="1"/>
</dbReference>
<evidence type="ECO:0000256" key="4">
    <source>
        <dbReference type="ARBA" id="ARBA00022741"/>
    </source>
</evidence>
<dbReference type="SUPFAM" id="SSF52374">
    <property type="entry name" value="Nucleotidylyl transferase"/>
    <property type="match status" value="1"/>
</dbReference>
<dbReference type="CDD" id="cd07961">
    <property type="entry name" value="Anticodon_Ia_Ile_ABEc"/>
    <property type="match status" value="1"/>
</dbReference>
<evidence type="ECO:0000259" key="12">
    <source>
        <dbReference type="Pfam" id="PF08264"/>
    </source>
</evidence>